<keyword evidence="6 7" id="KW-0413">Isomerase</keyword>
<dbReference type="PROSITE" id="PS50880">
    <property type="entry name" value="TOPRIM"/>
    <property type="match status" value="1"/>
</dbReference>
<evidence type="ECO:0000256" key="5">
    <source>
        <dbReference type="ARBA" id="ARBA00023125"/>
    </source>
</evidence>
<name>I1BRB7_RHIO9</name>
<feature type="compositionally biased region" description="Basic and acidic residues" evidence="8">
    <location>
        <begin position="283"/>
        <end position="296"/>
    </location>
</feature>
<keyword evidence="5 7" id="KW-0238">DNA-binding</keyword>
<dbReference type="GO" id="GO:0007064">
    <property type="term" value="P:mitotic sister chromatid cohesion"/>
    <property type="evidence" value="ECO:0007669"/>
    <property type="project" value="EnsemblFungi"/>
</dbReference>
<dbReference type="VEuPathDB" id="FungiDB:RO3G_03452"/>
<dbReference type="GO" id="GO:0000724">
    <property type="term" value="P:double-strand break repair via homologous recombination"/>
    <property type="evidence" value="ECO:0007669"/>
    <property type="project" value="EnsemblFungi"/>
</dbReference>
<dbReference type="SMART" id="SM00437">
    <property type="entry name" value="TOP1Ac"/>
    <property type="match status" value="1"/>
</dbReference>
<dbReference type="GO" id="GO:0000722">
    <property type="term" value="P:telomere maintenance via recombination"/>
    <property type="evidence" value="ECO:0007669"/>
    <property type="project" value="EnsemblFungi"/>
</dbReference>
<dbReference type="InterPro" id="IPR013824">
    <property type="entry name" value="Topo_IA_cen_sub1"/>
</dbReference>
<dbReference type="Gene3D" id="1.10.460.10">
    <property type="entry name" value="Topoisomerase I, domain 2"/>
    <property type="match status" value="1"/>
</dbReference>
<dbReference type="STRING" id="246409.I1BRB7"/>
<dbReference type="Gene3D" id="2.70.20.10">
    <property type="entry name" value="Topoisomerase I, domain 3"/>
    <property type="match status" value="1"/>
</dbReference>
<dbReference type="GO" id="GO:0005634">
    <property type="term" value="C:nucleus"/>
    <property type="evidence" value="ECO:0007669"/>
    <property type="project" value="EnsemblFungi"/>
</dbReference>
<dbReference type="RefSeq" id="XP_067514143.1">
    <property type="nucleotide sequence ID" value="XM_067658042.1"/>
</dbReference>
<protein>
    <recommendedName>
        <fullName evidence="3 7">DNA topoisomerase</fullName>
        <ecNumber evidence="3 7">5.6.2.1</ecNumber>
    </recommendedName>
</protein>
<dbReference type="GO" id="GO:0031422">
    <property type="term" value="C:RecQ family helicase-topoisomerase III complex"/>
    <property type="evidence" value="ECO:0007669"/>
    <property type="project" value="EnsemblFungi"/>
</dbReference>
<evidence type="ECO:0000256" key="1">
    <source>
        <dbReference type="ARBA" id="ARBA00000213"/>
    </source>
</evidence>
<dbReference type="GO" id="GO:0007004">
    <property type="term" value="P:telomere maintenance via telomerase"/>
    <property type="evidence" value="ECO:0007669"/>
    <property type="project" value="EnsemblFungi"/>
</dbReference>
<dbReference type="InterPro" id="IPR003601">
    <property type="entry name" value="Topo_IA_2"/>
</dbReference>
<dbReference type="InterPro" id="IPR003602">
    <property type="entry name" value="Topo_IA_DNA-bd_dom"/>
</dbReference>
<keyword evidence="12" id="KW-1185">Reference proteome</keyword>
<dbReference type="InterPro" id="IPR000380">
    <property type="entry name" value="Topo_IA"/>
</dbReference>
<evidence type="ECO:0000259" key="10">
    <source>
        <dbReference type="PROSITE" id="PS52039"/>
    </source>
</evidence>
<evidence type="ECO:0000256" key="2">
    <source>
        <dbReference type="ARBA" id="ARBA00009446"/>
    </source>
</evidence>
<dbReference type="InterPro" id="IPR023406">
    <property type="entry name" value="Topo_IA_AS"/>
</dbReference>
<dbReference type="EMBL" id="CH476733">
    <property type="protein sequence ID" value="EIE78747.1"/>
    <property type="molecule type" value="Genomic_DNA"/>
</dbReference>
<dbReference type="PRINTS" id="PR00417">
    <property type="entry name" value="PRTPISMRASEI"/>
</dbReference>
<dbReference type="OrthoDB" id="430051at2759"/>
<evidence type="ECO:0000256" key="4">
    <source>
        <dbReference type="ARBA" id="ARBA00023029"/>
    </source>
</evidence>
<gene>
    <name evidence="11" type="ORF">RO3G_03452</name>
</gene>
<evidence type="ECO:0000259" key="9">
    <source>
        <dbReference type="PROSITE" id="PS50880"/>
    </source>
</evidence>
<dbReference type="Gene3D" id="3.40.50.140">
    <property type="match status" value="1"/>
</dbReference>
<dbReference type="FunFam" id="1.10.290.10:FF:000001">
    <property type="entry name" value="DNA topoisomerase"/>
    <property type="match status" value="1"/>
</dbReference>
<evidence type="ECO:0000256" key="7">
    <source>
        <dbReference type="RuleBase" id="RU362092"/>
    </source>
</evidence>
<evidence type="ECO:0000256" key="3">
    <source>
        <dbReference type="ARBA" id="ARBA00012891"/>
    </source>
</evidence>
<dbReference type="GO" id="GO:0006301">
    <property type="term" value="P:DNA damage tolerance"/>
    <property type="evidence" value="ECO:0007669"/>
    <property type="project" value="EnsemblFungi"/>
</dbReference>
<dbReference type="GO" id="GO:0007131">
    <property type="term" value="P:reciprocal meiotic recombination"/>
    <property type="evidence" value="ECO:0007669"/>
    <property type="project" value="EnsemblFungi"/>
</dbReference>
<dbReference type="InParanoid" id="I1BRB7"/>
<dbReference type="GeneID" id="93610423"/>
<feature type="domain" description="Topo IA-type catalytic" evidence="10">
    <location>
        <begin position="72"/>
        <end position="480"/>
    </location>
</feature>
<dbReference type="Pfam" id="PF01131">
    <property type="entry name" value="Topoisom_bac"/>
    <property type="match status" value="1"/>
</dbReference>
<dbReference type="PROSITE" id="PS52039">
    <property type="entry name" value="TOPO_IA_2"/>
    <property type="match status" value="1"/>
</dbReference>
<evidence type="ECO:0000313" key="12">
    <source>
        <dbReference type="Proteomes" id="UP000009138"/>
    </source>
</evidence>
<dbReference type="SMART" id="SM00436">
    <property type="entry name" value="TOP1Bc"/>
    <property type="match status" value="1"/>
</dbReference>
<dbReference type="FunCoup" id="I1BRB7">
    <property type="interactions" value="952"/>
</dbReference>
<dbReference type="GO" id="GO:0033260">
    <property type="term" value="P:nuclear DNA replication"/>
    <property type="evidence" value="ECO:0007669"/>
    <property type="project" value="EnsemblFungi"/>
</dbReference>
<comment type="catalytic activity">
    <reaction evidence="1 7">
        <text>ATP-independent breakage of single-stranded DNA, followed by passage and rejoining.</text>
        <dbReference type="EC" id="5.6.2.1"/>
    </reaction>
</comment>
<reference evidence="11 12" key="1">
    <citation type="journal article" date="2009" name="PLoS Genet.">
        <title>Genomic analysis of the basal lineage fungus Rhizopus oryzae reveals a whole-genome duplication.</title>
        <authorList>
            <person name="Ma L.-J."/>
            <person name="Ibrahim A.S."/>
            <person name="Skory C."/>
            <person name="Grabherr M.G."/>
            <person name="Burger G."/>
            <person name="Butler M."/>
            <person name="Elias M."/>
            <person name="Idnurm A."/>
            <person name="Lang B.F."/>
            <person name="Sone T."/>
            <person name="Abe A."/>
            <person name="Calvo S.E."/>
            <person name="Corrochano L.M."/>
            <person name="Engels R."/>
            <person name="Fu J."/>
            <person name="Hansberg W."/>
            <person name="Kim J.-M."/>
            <person name="Kodira C.D."/>
            <person name="Koehrsen M.J."/>
            <person name="Liu B."/>
            <person name="Miranda-Saavedra D."/>
            <person name="O'Leary S."/>
            <person name="Ortiz-Castellanos L."/>
            <person name="Poulter R."/>
            <person name="Rodriguez-Romero J."/>
            <person name="Ruiz-Herrera J."/>
            <person name="Shen Y.-Q."/>
            <person name="Zeng Q."/>
            <person name="Galagan J."/>
            <person name="Birren B.W."/>
            <person name="Cuomo C.A."/>
            <person name="Wickes B.L."/>
        </authorList>
    </citation>
    <scope>NUCLEOTIDE SEQUENCE [LARGE SCALE GENOMIC DNA]</scope>
    <source>
        <strain evidence="12">RA 99-880 / ATCC MYA-4621 / FGSC 9543 / NRRL 43880</strain>
    </source>
</reference>
<keyword evidence="4 7" id="KW-0799">Topoisomerase</keyword>
<evidence type="ECO:0000313" key="11">
    <source>
        <dbReference type="EMBL" id="EIE78747.1"/>
    </source>
</evidence>
<dbReference type="InterPro" id="IPR023405">
    <property type="entry name" value="Topo_IA_core_domain"/>
</dbReference>
<feature type="region of interest" description="Disordered" evidence="8">
    <location>
        <begin position="283"/>
        <end position="303"/>
    </location>
</feature>
<dbReference type="Proteomes" id="UP000009138">
    <property type="component" value="Unassembled WGS sequence"/>
</dbReference>
<dbReference type="GO" id="GO:0140226">
    <property type="term" value="F:RNA topoisomerase activity"/>
    <property type="evidence" value="ECO:0007669"/>
    <property type="project" value="EnsemblFungi"/>
</dbReference>
<dbReference type="GO" id="GO:0003677">
    <property type="term" value="F:DNA binding"/>
    <property type="evidence" value="ECO:0007669"/>
    <property type="project" value="UniProtKB-KW"/>
</dbReference>
<dbReference type="AlphaFoldDB" id="I1BRB7"/>
<dbReference type="Pfam" id="PF01751">
    <property type="entry name" value="Toprim"/>
    <property type="match status" value="1"/>
</dbReference>
<accession>I1BRB7</accession>
<dbReference type="InterPro" id="IPR006171">
    <property type="entry name" value="TOPRIM_dom"/>
</dbReference>
<evidence type="ECO:0000256" key="6">
    <source>
        <dbReference type="ARBA" id="ARBA00023235"/>
    </source>
</evidence>
<dbReference type="InterPro" id="IPR013497">
    <property type="entry name" value="Topo_IA_cen"/>
</dbReference>
<proteinExistence type="inferred from homology"/>
<dbReference type="GO" id="GO:0003917">
    <property type="term" value="F:DNA topoisomerase type I (single strand cut, ATP-independent) activity"/>
    <property type="evidence" value="ECO:0007669"/>
    <property type="project" value="UniProtKB-EC"/>
</dbReference>
<dbReference type="EC" id="5.6.2.1" evidence="3 7"/>
<dbReference type="InterPro" id="IPR013825">
    <property type="entry name" value="Topo_IA_cen_sub2"/>
</dbReference>
<comment type="function">
    <text evidence="7">Introduces a single-strand break via transesterification at a target site in duplex DNA. Releases the supercoiling and torsional tension of DNA introduced during the DNA replication and transcription by transiently cleaving and rejoining one strand of the DNA duplex. The scissile phosphodiester is attacked by the catalytic tyrosine of the enzyme, resulting in the formation of a DNA-(5'-phosphotyrosyl)-enzyme intermediate and the expulsion of a 3'-OH DNA strand.</text>
</comment>
<evidence type="ECO:0000256" key="8">
    <source>
        <dbReference type="SAM" id="MobiDB-lite"/>
    </source>
</evidence>
<dbReference type="CDD" id="cd00186">
    <property type="entry name" value="TOP1Ac"/>
    <property type="match status" value="1"/>
</dbReference>
<organism evidence="11 12">
    <name type="scientific">Rhizopus delemar (strain RA 99-880 / ATCC MYA-4621 / FGSC 9543 / NRRL 43880)</name>
    <name type="common">Mucormycosis agent</name>
    <name type="synonym">Rhizopus arrhizus var. delemar</name>
    <dbReference type="NCBI Taxonomy" id="246409"/>
    <lineage>
        <taxon>Eukaryota</taxon>
        <taxon>Fungi</taxon>
        <taxon>Fungi incertae sedis</taxon>
        <taxon>Mucoromycota</taxon>
        <taxon>Mucoromycotina</taxon>
        <taxon>Mucoromycetes</taxon>
        <taxon>Mucorales</taxon>
        <taxon>Mucorineae</taxon>
        <taxon>Rhizopodaceae</taxon>
        <taxon>Rhizopus</taxon>
    </lineage>
</organism>
<dbReference type="GO" id="GO:0006265">
    <property type="term" value="P:DNA topological change"/>
    <property type="evidence" value="ECO:0007669"/>
    <property type="project" value="EnsemblFungi"/>
</dbReference>
<sequence length="480" mass="55598">MLPIANNIKSEVRSADVLFIWTDCDREGEAIGGDVKDLCQSVKPNIQIWRAQFSSMQPAAIHRAARNHVELDMKQVYAVNTRQELDLRIGAAFTRLQTKNLRSFFEQFGKKKMLSYGSCQFPTLGFVVDRYQQVKNFIPEEFWKITMTYSQSNVQPGEQRLTTEFNWKREHLFDQWACFILYEKCVEKRVATVTKVKSKQTSKWKPLPLTTVELQKVGCRALHMSGSRIMQIAEELYTAGLISYPRTETDQFDSNFDFMSLINQQTNDPRWGQYATLLRDGEFERPRNGKNNDKAHPPIHPTSYDRNLSGEKLKVYEFIARRFLGACWKNAVGYETSVEAKIDEEYFDAKGLVILERNYLEVYIYDKWTGNVIPEFQEGHEFIPETLEMKSGKTSPPKLLTETDLIGLMEKNEIGTDATIAEHIQKILDREYVYKEGQFFKPLTLGIALVLGYNEIGLESSLNKPYLRRETNVFESVNRV</sequence>
<dbReference type="SUPFAM" id="SSF56712">
    <property type="entry name" value="Prokaryotic type I DNA topoisomerase"/>
    <property type="match status" value="1"/>
</dbReference>
<dbReference type="PANTHER" id="PTHR11390:SF21">
    <property type="entry name" value="DNA TOPOISOMERASE 3-ALPHA"/>
    <property type="match status" value="1"/>
</dbReference>
<feature type="domain" description="Toprim" evidence="9">
    <location>
        <begin position="1"/>
        <end position="54"/>
    </location>
</feature>
<dbReference type="OMA" id="SKYKGWT"/>
<comment type="similarity">
    <text evidence="2 7">Belongs to the type IA topoisomerase family.</text>
</comment>
<dbReference type="Gene3D" id="1.10.290.10">
    <property type="entry name" value="Topoisomerase I, domain 4"/>
    <property type="match status" value="1"/>
</dbReference>
<dbReference type="InterPro" id="IPR013826">
    <property type="entry name" value="Topo_IA_cen_sub3"/>
</dbReference>
<dbReference type="PROSITE" id="PS00396">
    <property type="entry name" value="TOPO_IA_1"/>
    <property type="match status" value="1"/>
</dbReference>
<dbReference type="PANTHER" id="PTHR11390">
    <property type="entry name" value="PROKARYOTIC DNA TOPOISOMERASE"/>
    <property type="match status" value="1"/>
</dbReference>
<dbReference type="GO" id="GO:0000018">
    <property type="term" value="P:regulation of DNA recombination"/>
    <property type="evidence" value="ECO:0007669"/>
    <property type="project" value="EnsemblFungi"/>
</dbReference>
<dbReference type="eggNOG" id="KOG1956">
    <property type="taxonomic scope" value="Eukaryota"/>
</dbReference>
<dbReference type="GO" id="GO:0035861">
    <property type="term" value="C:site of double-strand break"/>
    <property type="evidence" value="ECO:0007669"/>
    <property type="project" value="EnsemblFungi"/>
</dbReference>